<protein>
    <submittedName>
        <fullName evidence="1">Uncharacterized protein</fullName>
    </submittedName>
</protein>
<proteinExistence type="predicted"/>
<dbReference type="Proteomes" id="UP000077315">
    <property type="component" value="Unassembled WGS sequence"/>
</dbReference>
<dbReference type="EMBL" id="KV440975">
    <property type="protein sequence ID" value="OAD76905.1"/>
    <property type="molecule type" value="Genomic_DNA"/>
</dbReference>
<dbReference type="VEuPathDB" id="FungiDB:PHYBLDRAFT_142409"/>
<name>A0A162XWL0_PHYB8</name>
<sequence length="103" mass="11452">MSNINITLLKSIQKFEIDLAEIKQTLHKLQSQFSNQFAPAVSAEDQATMQQSIIEQTLEHIPESVKRAQLTEYPDQLDSSQAGLKGALQRRSARAVFAPISPS</sequence>
<organism evidence="1 2">
    <name type="scientific">Phycomyces blakesleeanus (strain ATCC 8743b / DSM 1359 / FGSC 10004 / NBRC 33097 / NRRL 1555)</name>
    <dbReference type="NCBI Taxonomy" id="763407"/>
    <lineage>
        <taxon>Eukaryota</taxon>
        <taxon>Fungi</taxon>
        <taxon>Fungi incertae sedis</taxon>
        <taxon>Mucoromycota</taxon>
        <taxon>Mucoromycotina</taxon>
        <taxon>Mucoromycetes</taxon>
        <taxon>Mucorales</taxon>
        <taxon>Phycomycetaceae</taxon>
        <taxon>Phycomyces</taxon>
    </lineage>
</organism>
<evidence type="ECO:0000313" key="1">
    <source>
        <dbReference type="EMBL" id="OAD76905.1"/>
    </source>
</evidence>
<dbReference type="InParanoid" id="A0A162XWL0"/>
<keyword evidence="2" id="KW-1185">Reference proteome</keyword>
<gene>
    <name evidence="1" type="ORF">PHYBLDRAFT_142409</name>
</gene>
<dbReference type="AlphaFoldDB" id="A0A162XWL0"/>
<evidence type="ECO:0000313" key="2">
    <source>
        <dbReference type="Proteomes" id="UP000077315"/>
    </source>
</evidence>
<accession>A0A162XWL0</accession>
<dbReference type="GeneID" id="28991713"/>
<dbReference type="RefSeq" id="XP_018294945.1">
    <property type="nucleotide sequence ID" value="XM_018430807.1"/>
</dbReference>
<reference evidence="2" key="1">
    <citation type="submission" date="2015-06" db="EMBL/GenBank/DDBJ databases">
        <title>Expansion of signal transduction pathways in fungi by whole-genome duplication.</title>
        <authorList>
            <consortium name="DOE Joint Genome Institute"/>
            <person name="Corrochano L.M."/>
            <person name="Kuo A."/>
            <person name="Marcet-Houben M."/>
            <person name="Polaino S."/>
            <person name="Salamov A."/>
            <person name="Villalobos J.M."/>
            <person name="Alvarez M.I."/>
            <person name="Avalos J."/>
            <person name="Benito E.P."/>
            <person name="Benoit I."/>
            <person name="Burger G."/>
            <person name="Camino L.P."/>
            <person name="Canovas D."/>
            <person name="Cerda-Olmedo E."/>
            <person name="Cheng J.-F."/>
            <person name="Dominguez A."/>
            <person name="Elias M."/>
            <person name="Eslava A.P."/>
            <person name="Glaser F."/>
            <person name="Grimwood J."/>
            <person name="Gutierrez G."/>
            <person name="Heitman J."/>
            <person name="Henrissat B."/>
            <person name="Iturriaga E.A."/>
            <person name="Lang B.F."/>
            <person name="Lavin J.L."/>
            <person name="Lee S."/>
            <person name="Li W."/>
            <person name="Lindquist E."/>
            <person name="Lopez-Garcia S."/>
            <person name="Luque E.M."/>
            <person name="Marcos A.T."/>
            <person name="Martin J."/>
            <person name="McCluskey K."/>
            <person name="Medina H.R."/>
            <person name="Miralles-Duran A."/>
            <person name="Miyazaki A."/>
            <person name="Munoz-Torres E."/>
            <person name="Oguiza J.A."/>
            <person name="Ohm R."/>
            <person name="Olmedo M."/>
            <person name="Orejas M."/>
            <person name="Ortiz-Castellanos L."/>
            <person name="Pisabarro A.G."/>
            <person name="Rodriguez-Romero J."/>
            <person name="Ruiz-Herrera J."/>
            <person name="Ruiz-Vazquez R."/>
            <person name="Sanz C."/>
            <person name="Schackwitz W."/>
            <person name="Schmutz J."/>
            <person name="Shahriari M."/>
            <person name="Shelest E."/>
            <person name="Silva-Franco F."/>
            <person name="Soanes D."/>
            <person name="Syed K."/>
            <person name="Tagua V.G."/>
            <person name="Talbot N.J."/>
            <person name="Thon M."/>
            <person name="De vries R.P."/>
            <person name="Wiebenga A."/>
            <person name="Yadav J.S."/>
            <person name="Braun E.L."/>
            <person name="Baker S."/>
            <person name="Garre V."/>
            <person name="Horwitz B."/>
            <person name="Torres-Martinez S."/>
            <person name="Idnurm A."/>
            <person name="Herrera-Estrella A."/>
            <person name="Gabaldon T."/>
            <person name="Grigoriev I.V."/>
        </authorList>
    </citation>
    <scope>NUCLEOTIDE SEQUENCE [LARGE SCALE GENOMIC DNA]</scope>
    <source>
        <strain evidence="2">NRRL 1555(-)</strain>
    </source>
</reference>